<dbReference type="SUPFAM" id="SSF48498">
    <property type="entry name" value="Tetracyclin repressor-like, C-terminal domain"/>
    <property type="match status" value="1"/>
</dbReference>
<evidence type="ECO:0000259" key="5">
    <source>
        <dbReference type="PROSITE" id="PS50977"/>
    </source>
</evidence>
<dbReference type="PROSITE" id="PS50977">
    <property type="entry name" value="HTH_TETR_2"/>
    <property type="match status" value="1"/>
</dbReference>
<organism evidence="6 7">
    <name type="scientific">Oerskovia enterophila</name>
    <dbReference type="NCBI Taxonomy" id="43678"/>
    <lineage>
        <taxon>Bacteria</taxon>
        <taxon>Bacillati</taxon>
        <taxon>Actinomycetota</taxon>
        <taxon>Actinomycetes</taxon>
        <taxon>Micrococcales</taxon>
        <taxon>Cellulomonadaceae</taxon>
        <taxon>Oerskovia</taxon>
    </lineage>
</organism>
<dbReference type="SUPFAM" id="SSF46689">
    <property type="entry name" value="Homeodomain-like"/>
    <property type="match status" value="1"/>
</dbReference>
<feature type="domain" description="HTH tetR-type" evidence="5">
    <location>
        <begin position="19"/>
        <end position="79"/>
    </location>
</feature>
<proteinExistence type="predicted"/>
<dbReference type="RefSeq" id="WP_068707943.1">
    <property type="nucleotide sequence ID" value="NZ_LRIE01000065.1"/>
</dbReference>
<dbReference type="STRING" id="43678.OJAG_14980"/>
<evidence type="ECO:0000256" key="4">
    <source>
        <dbReference type="PROSITE-ProRule" id="PRU00335"/>
    </source>
</evidence>
<dbReference type="Proteomes" id="UP000076447">
    <property type="component" value="Unassembled WGS sequence"/>
</dbReference>
<dbReference type="PATRIC" id="fig|43678.3.peg.1569"/>
<dbReference type="PANTHER" id="PTHR47506">
    <property type="entry name" value="TRANSCRIPTIONAL REGULATORY PROTEIN"/>
    <property type="match status" value="1"/>
</dbReference>
<evidence type="ECO:0000313" key="7">
    <source>
        <dbReference type="Proteomes" id="UP000076447"/>
    </source>
</evidence>
<dbReference type="InterPro" id="IPR001647">
    <property type="entry name" value="HTH_TetR"/>
</dbReference>
<keyword evidence="1" id="KW-0805">Transcription regulation</keyword>
<name>A0A161XG71_9CELL</name>
<protein>
    <submittedName>
        <fullName evidence="6">HTH-type transcriptional regulator RutR</fullName>
    </submittedName>
</protein>
<reference evidence="6 7" key="1">
    <citation type="submission" date="2016-01" db="EMBL/GenBank/DDBJ databases">
        <title>Genome sequence of Oerskovia enterophila VJag, an agar and cellulose degrading bacterium.</title>
        <authorList>
            <person name="Poehlein A."/>
            <person name="Jag V."/>
            <person name="Bengelsdorf F."/>
            <person name="Duerre P."/>
            <person name="Daniel R."/>
        </authorList>
    </citation>
    <scope>NUCLEOTIDE SEQUENCE [LARGE SCALE GENOMIC DNA]</scope>
    <source>
        <strain evidence="6 7">VJag</strain>
    </source>
</reference>
<accession>A0A161XG71</accession>
<dbReference type="PANTHER" id="PTHR47506:SF1">
    <property type="entry name" value="HTH-TYPE TRANSCRIPTIONAL REGULATOR YJDC"/>
    <property type="match status" value="1"/>
</dbReference>
<keyword evidence="2 4" id="KW-0238">DNA-binding</keyword>
<dbReference type="Gene3D" id="1.10.357.10">
    <property type="entry name" value="Tetracycline Repressor, domain 2"/>
    <property type="match status" value="1"/>
</dbReference>
<evidence type="ECO:0000313" key="6">
    <source>
        <dbReference type="EMBL" id="KZM35797.1"/>
    </source>
</evidence>
<dbReference type="AlphaFoldDB" id="A0A161XG71"/>
<dbReference type="Pfam" id="PF00440">
    <property type="entry name" value="TetR_N"/>
    <property type="match status" value="1"/>
</dbReference>
<dbReference type="InterPro" id="IPR036271">
    <property type="entry name" value="Tet_transcr_reg_TetR-rel_C_sf"/>
</dbReference>
<evidence type="ECO:0000256" key="1">
    <source>
        <dbReference type="ARBA" id="ARBA00023015"/>
    </source>
</evidence>
<feature type="DNA-binding region" description="H-T-H motif" evidence="4">
    <location>
        <begin position="42"/>
        <end position="61"/>
    </location>
</feature>
<dbReference type="EMBL" id="LRIE01000065">
    <property type="protein sequence ID" value="KZM35797.1"/>
    <property type="molecule type" value="Genomic_DNA"/>
</dbReference>
<dbReference type="PRINTS" id="PR00455">
    <property type="entry name" value="HTHTETR"/>
</dbReference>
<sequence length="205" mass="21862">MTTQQAATTGRPEGYATGRATKQSIVARAAEAFAQKGFYGASLRGIAREAGVDHSTLLHHFGTKTALLLAVIEWHDAQHAPPQMPTNFAPEDLVDGFVHVAERNRSAPGLVQLLSTLSAEAGTEGHPARAVLQQRHQVLVGVIGGMIRSQRERGALADTEASPEERAGLVISTWEGLQVYDALHPGAVDVPGMLGEMLRREFGIG</sequence>
<comment type="caution">
    <text evidence="6">The sequence shown here is derived from an EMBL/GenBank/DDBJ whole genome shotgun (WGS) entry which is preliminary data.</text>
</comment>
<dbReference type="OrthoDB" id="7505659at2"/>
<gene>
    <name evidence="6" type="primary">rutR_1</name>
    <name evidence="6" type="ORF">OJAG_14980</name>
</gene>
<dbReference type="GO" id="GO:0003677">
    <property type="term" value="F:DNA binding"/>
    <property type="evidence" value="ECO:0007669"/>
    <property type="project" value="UniProtKB-UniRule"/>
</dbReference>
<dbReference type="InterPro" id="IPR009057">
    <property type="entry name" value="Homeodomain-like_sf"/>
</dbReference>
<evidence type="ECO:0000256" key="2">
    <source>
        <dbReference type="ARBA" id="ARBA00023125"/>
    </source>
</evidence>
<evidence type="ECO:0000256" key="3">
    <source>
        <dbReference type="ARBA" id="ARBA00023163"/>
    </source>
</evidence>
<keyword evidence="3" id="KW-0804">Transcription</keyword>